<evidence type="ECO:0000256" key="1">
    <source>
        <dbReference type="ARBA" id="ARBA00001946"/>
    </source>
</evidence>
<comment type="subcellular location">
    <subcellularLocation>
        <location evidence="2">Host cell membrane</location>
    </subcellularLocation>
    <subcellularLocation>
        <location evidence="20">Host cytoplasm</location>
        <location evidence="20">Host cytosol</location>
    </subcellularLocation>
    <subcellularLocation>
        <location evidence="3">Secreted</location>
    </subcellularLocation>
</comment>
<evidence type="ECO:0000313" key="22">
    <source>
        <dbReference type="EMBL" id="WGO84619.1"/>
    </source>
</evidence>
<evidence type="ECO:0000256" key="11">
    <source>
        <dbReference type="ARBA" id="ARBA00022801"/>
    </source>
</evidence>
<dbReference type="InterPro" id="IPR011049">
    <property type="entry name" value="Serralysin-like_metalloprot_C"/>
</dbReference>
<evidence type="ECO:0000256" key="16">
    <source>
        <dbReference type="ARBA" id="ARBA00023026"/>
    </source>
</evidence>
<dbReference type="Pfam" id="PF11713">
    <property type="entry name" value="Peptidase_C80"/>
    <property type="match status" value="1"/>
</dbReference>
<evidence type="ECO:0000256" key="14">
    <source>
        <dbReference type="ARBA" id="ARBA00022842"/>
    </source>
</evidence>
<keyword evidence="6" id="KW-0800">Toxin</keyword>
<evidence type="ECO:0000256" key="13">
    <source>
        <dbReference type="ARBA" id="ARBA00022813"/>
    </source>
</evidence>
<dbReference type="InterPro" id="IPR020974">
    <property type="entry name" value="CPD_dom"/>
</dbReference>
<keyword evidence="18" id="KW-0472">Membrane</keyword>
<evidence type="ECO:0000256" key="12">
    <source>
        <dbReference type="ARBA" id="ARBA00022807"/>
    </source>
</evidence>
<evidence type="ECO:0000256" key="19">
    <source>
        <dbReference type="ARBA" id="ARBA00023200"/>
    </source>
</evidence>
<comment type="cofactor">
    <cofactor evidence="1">
        <name>Mg(2+)</name>
        <dbReference type="ChEBI" id="CHEBI:18420"/>
    </cofactor>
</comment>
<evidence type="ECO:0000259" key="21">
    <source>
        <dbReference type="PROSITE" id="PS51771"/>
    </source>
</evidence>
<dbReference type="Proteomes" id="UP001231859">
    <property type="component" value="Chromosome"/>
</dbReference>
<feature type="domain" description="Peptidase C80" evidence="21">
    <location>
        <begin position="521"/>
        <end position="704"/>
    </location>
</feature>
<evidence type="ECO:0000256" key="7">
    <source>
        <dbReference type="ARBA" id="ARBA00022670"/>
    </source>
</evidence>
<keyword evidence="4" id="KW-1032">Host cell membrane</keyword>
<keyword evidence="13" id="KW-0068">Autocatalytic cleavage</keyword>
<dbReference type="Gene3D" id="3.40.50.11050">
    <property type="match status" value="2"/>
</dbReference>
<evidence type="ECO:0000313" key="23">
    <source>
        <dbReference type="Proteomes" id="UP001231859"/>
    </source>
</evidence>
<evidence type="ECO:0000256" key="15">
    <source>
        <dbReference type="ARBA" id="ARBA00022870"/>
    </source>
</evidence>
<gene>
    <name evidence="22" type="ORF">QG404_07050</name>
</gene>
<keyword evidence="17" id="KW-0446">Lipid-binding</keyword>
<dbReference type="InterPro" id="IPR038383">
    <property type="entry name" value="CPD_dom_sf"/>
</dbReference>
<keyword evidence="15" id="KW-1043">Host membrane</keyword>
<keyword evidence="10" id="KW-0677">Repeat</keyword>
<sequence length="2517" mass="292758">MPNFMKYFFDISFSQDKYIYNEFEDKLLFIFSKFVAANDSKITEGITGLCAALSSEYLTHVRQGGLEQGKNYLASIKYLAKILDKQISPHDPPLFKAMLQARKIHAQEKFNRLLIDLAKRQRESFDMMDMASYYPAYPFWPHKDLSETISNYMEKVISYESEMQGLRKDRYWFKELFVEITRQLDNENYNTEEIKFFAENTFISLKKKYIEKYIKYYNDRGLKIINNSQRYIFNEINIDEFIKKNIDIDDIDKNKYYEFCSVDHMMVIVIEKNSKTGKLTYAFFDPNNGAIQIENKDIFIDFLNYIVKIRRDSYNFIRLHDGTIDVLISEMEYDEQITEQAILPKLDENLINITTNKILCEKQNRFILDLKTKIIFKKFNDNTRTTLIELISEKHKPKRINILIDSLSVDEILIFFTSQHKNILALSDNNLHIGITNENYQIRKIINGSDIIYRLPNSRELLEFYLSDPIATLSREQLPVELFELHNNEVLGDIAPRKLDNWWDPRVNPELIPQQNKMELVKPQLAQANNVYNVIIQLEGEEIINKAAANLIGKHPNNTILIQYDLENDQYRLVYGDIDKVITNNSRWLLIGHGRFDEQKKQRVFANQSAYTIVDKLKKLKTSLLANNEPDKIVLLGCKLGQGNLLDNFALNISQEFWHKDFKSTIVAYTKDLAIHYNGRKEVYLDESTDSRQPAKYYKNQYQKDNNSGEIIINGEALILYLLRQIHAGDVSLSSITNRYDNYLSQYFHYFDGKLNLDLLKIIAYDNQAYKIFTDYFSNYNRINNNYDIGLLIDKLNGENISNVPLWPKVNADNIKSQSAEILNSNKSQIIFRFSGDKKFRLQAELLAKHNPENTFIFQIDKNSNKAILEYGDLNKLNNTEVKKWLLLGNIVTYEEQSLLEGMTSAKLVDTLSEVKLYFGLNIPAEICFFSQQGLGQLANPYDPTGIASQTAINLARRAINSTVSTYQQENDQLPWFSSEYINEHRAFAANNKKKYQFNYNNETKQLYLNNIPIEQSLLMDIVTEKIDLNNQSHKYAYHLQSYLVDENNLLDLKKIDQIKFDPIINKKINNYFEQNKYIGTQKLIEWRKLFLNNDLPTIQQQAYDAKIVLENIAYRSEIINYLSPYSKYLLSQLFSYPNGIINMRELMMLIHNHQLLENLKTSLIELAGIDERCELSQLSLQHALKKSQQWHSYYLNNIMSLASRVAKKSLTMFNIAINPIPHAFYYQMNSQLGRNLALLYGYNENDIEKLSQLLQYHYNLLEFSRKRALTYEEQQFLTNVNSVFNRIDYLFTQNKIVNEKNINQLVKLSIGKYQLDVNNNIFTILVQDKNDDFYSCKIYDPKMGEIRLDFIQKNSVYEDILYFMKIYLDDEIIIDNKKYHRYDMLGIKKEQHNNYRIKLYEIKHDDILYANLARLIVQLPLNQQESQVSVKIDDIVIPLAILQQAGAYIDQKKISLFSIRNVTDWQKKIRFDVVALNDYLSFYQGSQNNINLIKILKVKINSTNNYTDLFINSDNLNDLAVIMQRFAYIEQYNSQQFADKNLQLSLQKGISHLPRYALLVNKLANTMPLFSLIQLVTATQSVTMQLCNDNLSDNERQLLEDNLIVAWAANITNFSVQALQPILLKAAYKVSGSLSNASMFANRVNAGLTIAATGFDLYYAYENFSQLENEQDLAIRQDLLVNGTLSLINAGVSAFTALAIMAGSTTAGPLGIIIGTGLMLGGMFYNAYRLIERVEEKIALTSHEKFQLAIGSILGLQPIYSIQNKLLQQQTASQLKLYRQQNEENFFKQVLQPAGYNLSIIRQEEENIAELPLYHLFDNHNNRYLAEQKYYDYQYDLQYLKHDLNIVSLPLNLWKQQHIDEVLETIKRKFTKQEIEKIIAQHPNRYQIELAKIKTYIPVSYQPSDEIILFSNKYNHVIRLLANQPYFKQNLASVEAVNVIYSLPYNNQIQYFNESLQNFLSKENLINFITGISYNLANGDDAIVGSQVVKNQFICGNGKKVFIGGEFDDLFILLFDKITVNENKYFDGNRGNDTLSVEILPYYQSVTDDNPTQPVNNLTKVVGAYINLPQGELKYLTENYIDNFANVPALIRKNYATEVLVDFINIENVIGSKHSQDLILGNEKDNILNGRGGVDIIYGKAGKDTLILNNGYANGGEGADTYIIERYNWLDYQEKLPWNEQNYYWDPDNKKWQNLDSNKIGLKLGYDFNANIVIDEIEKENRSVVVFNYKLDELIEVKLVDSDIYLQILSDKELINGEVKQSIIDIRLKNAYISLGNDEFILNHEYLLQTMDGFLLTLCLPPKLTKQNMPEKIFEILYFDKLDKFNINNNINEIEINLTQNSIKNHHKNYLLPATLKPIIAINNAQHTIFHGDKYNNHFTSIKKNNYIYFSHGIDIYLLDDLASTDKINDSIIFDFKEINDSFTNGDIFIIAVKEYSGYDFIFEGNCLSYQASSQLAQIKFVNNLGDFYGKIYLLDKNNQYFFINYQDNKYQITPCATVQTPSEFDDNIFYPKGYS</sequence>
<name>A0ABY8P7X9_9GAMM</name>
<evidence type="ECO:0000256" key="4">
    <source>
        <dbReference type="ARBA" id="ARBA00022511"/>
    </source>
</evidence>
<keyword evidence="5" id="KW-0964">Secreted</keyword>
<evidence type="ECO:0000256" key="9">
    <source>
        <dbReference type="ARBA" id="ARBA00022723"/>
    </source>
</evidence>
<evidence type="ECO:0000256" key="18">
    <source>
        <dbReference type="ARBA" id="ARBA00023136"/>
    </source>
</evidence>
<feature type="domain" description="Peptidase C80" evidence="21">
    <location>
        <begin position="817"/>
        <end position="1009"/>
    </location>
</feature>
<evidence type="ECO:0000256" key="2">
    <source>
        <dbReference type="ARBA" id="ARBA00004165"/>
    </source>
</evidence>
<keyword evidence="14" id="KW-0460">Magnesium</keyword>
<accession>A0ABY8P7X9</accession>
<evidence type="ECO:0000256" key="3">
    <source>
        <dbReference type="ARBA" id="ARBA00004613"/>
    </source>
</evidence>
<evidence type="ECO:0000256" key="17">
    <source>
        <dbReference type="ARBA" id="ARBA00023121"/>
    </source>
</evidence>
<evidence type="ECO:0000256" key="10">
    <source>
        <dbReference type="ARBA" id="ARBA00022737"/>
    </source>
</evidence>
<dbReference type="CDD" id="cd20500">
    <property type="entry name" value="Peptidase_C80"/>
    <property type="match status" value="1"/>
</dbReference>
<dbReference type="EMBL" id="CP123759">
    <property type="protein sequence ID" value="WGO84619.1"/>
    <property type="molecule type" value="Genomic_DNA"/>
</dbReference>
<keyword evidence="8" id="KW-0808">Transferase</keyword>
<dbReference type="RefSeq" id="WP_280939577.1">
    <property type="nucleotide sequence ID" value="NZ_CP123759.1"/>
</dbReference>
<protein>
    <submittedName>
        <fullName evidence="22">C80 family cysteine peptidase</fullName>
    </submittedName>
</protein>
<keyword evidence="12" id="KW-0788">Thiol protease</keyword>
<keyword evidence="11" id="KW-0378">Hydrolase</keyword>
<keyword evidence="9" id="KW-0479">Metal-binding</keyword>
<dbReference type="Gene3D" id="2.150.10.10">
    <property type="entry name" value="Serralysin-like metalloprotease, C-terminal"/>
    <property type="match status" value="1"/>
</dbReference>
<evidence type="ECO:0000256" key="5">
    <source>
        <dbReference type="ARBA" id="ARBA00022525"/>
    </source>
</evidence>
<reference evidence="22 23" key="1">
    <citation type="submission" date="2023-04" db="EMBL/GenBank/DDBJ databases">
        <title>Genome dynamics across the evolutionary transition to endosymbiosis.</title>
        <authorList>
            <person name="Siozios S."/>
            <person name="Nadal-Jimenez P."/>
            <person name="Azagi T."/>
            <person name="Sprong H."/>
            <person name="Frost C.L."/>
            <person name="Parratt S.R."/>
            <person name="Taylor G."/>
            <person name="Brettell L."/>
            <person name="Lew K.C."/>
            <person name="Croft L."/>
            <person name="King K.C."/>
            <person name="Brockhurst M.A."/>
            <person name="Hypsa V."/>
            <person name="Novakova E."/>
            <person name="Darby A.C."/>
            <person name="Hurst G.D.D."/>
        </authorList>
    </citation>
    <scope>NUCLEOTIDE SEQUENCE [LARGE SCALE GENOMIC DNA]</scope>
    <source>
        <strain evidence="23">aApi_AU</strain>
    </source>
</reference>
<evidence type="ECO:0000256" key="20">
    <source>
        <dbReference type="ARBA" id="ARBA00023586"/>
    </source>
</evidence>
<evidence type="ECO:0000256" key="8">
    <source>
        <dbReference type="ARBA" id="ARBA00022679"/>
    </source>
</evidence>
<dbReference type="PROSITE" id="PS51771">
    <property type="entry name" value="CGT_MARTX_CPD"/>
    <property type="match status" value="2"/>
</dbReference>
<keyword evidence="16" id="KW-0843">Virulence</keyword>
<dbReference type="SUPFAM" id="SSF51120">
    <property type="entry name" value="beta-Roll"/>
    <property type="match status" value="1"/>
</dbReference>
<keyword evidence="7" id="KW-0645">Protease</keyword>
<keyword evidence="23" id="KW-1185">Reference proteome</keyword>
<organism evidence="22 23">
    <name type="scientific">Arsenophonus apicola</name>
    <dbReference type="NCBI Taxonomy" id="2879119"/>
    <lineage>
        <taxon>Bacteria</taxon>
        <taxon>Pseudomonadati</taxon>
        <taxon>Pseudomonadota</taxon>
        <taxon>Gammaproteobacteria</taxon>
        <taxon>Enterobacterales</taxon>
        <taxon>Morganellaceae</taxon>
        <taxon>Arsenophonus</taxon>
    </lineage>
</organism>
<proteinExistence type="predicted"/>
<keyword evidence="19" id="KW-1035">Host cytoplasm</keyword>
<evidence type="ECO:0000256" key="6">
    <source>
        <dbReference type="ARBA" id="ARBA00022656"/>
    </source>
</evidence>